<feature type="compositionally biased region" description="Gly residues" evidence="1">
    <location>
        <begin position="66"/>
        <end position="83"/>
    </location>
</feature>
<dbReference type="PANTHER" id="PTHR46320:SF1">
    <property type="entry name" value="GLYCEROPHOSPHODIESTER PHOSPHODIESTERASE 1"/>
    <property type="match status" value="1"/>
</dbReference>
<evidence type="ECO:0000313" key="4">
    <source>
        <dbReference type="Proteomes" id="UP000245119"/>
    </source>
</evidence>
<feature type="region of interest" description="Disordered" evidence="1">
    <location>
        <begin position="1"/>
        <end position="83"/>
    </location>
</feature>
<evidence type="ECO:0000256" key="1">
    <source>
        <dbReference type="SAM" id="MobiDB-lite"/>
    </source>
</evidence>
<proteinExistence type="predicted"/>
<feature type="region of interest" description="Disordered" evidence="1">
    <location>
        <begin position="114"/>
        <end position="147"/>
    </location>
</feature>
<gene>
    <name evidence="3" type="ORF">C0Q70_00367</name>
</gene>
<dbReference type="Pfam" id="PF03009">
    <property type="entry name" value="GDPD"/>
    <property type="match status" value="1"/>
</dbReference>
<dbReference type="GO" id="GO:0006644">
    <property type="term" value="P:phospholipid metabolic process"/>
    <property type="evidence" value="ECO:0007669"/>
    <property type="project" value="TreeGrafter"/>
</dbReference>
<feature type="domain" description="GP-PDE" evidence="2">
    <location>
        <begin position="188"/>
        <end position="269"/>
    </location>
</feature>
<organism evidence="3 4">
    <name type="scientific">Pomacea canaliculata</name>
    <name type="common">Golden apple snail</name>
    <dbReference type="NCBI Taxonomy" id="400727"/>
    <lineage>
        <taxon>Eukaryota</taxon>
        <taxon>Metazoa</taxon>
        <taxon>Spiralia</taxon>
        <taxon>Lophotrochozoa</taxon>
        <taxon>Mollusca</taxon>
        <taxon>Gastropoda</taxon>
        <taxon>Caenogastropoda</taxon>
        <taxon>Architaenioglossa</taxon>
        <taxon>Ampullarioidea</taxon>
        <taxon>Ampullariidae</taxon>
        <taxon>Pomacea</taxon>
    </lineage>
</organism>
<accession>A0A2T7PWF6</accession>
<feature type="compositionally biased region" description="Polar residues" evidence="1">
    <location>
        <begin position="56"/>
        <end position="65"/>
    </location>
</feature>
<sequence>MEDIGGGGKEETTRTCSVSLENTDGSQTAAPAMSYSGGKLEEGALASGKRGRETRSNSYSFDQLQTGGGAGGHKQPTGGGAGGLQTAYRHVITVTVETASIISHGHPRVCRRRHAAKMELSPRNQRREEAAGSLEEDIACSGRPPQIPVEDNYPRVSFPQVSHERLENFLRMFEPPPEEESADATFLRRTILHRGGCTDAPENTLQAIHEAAKQGVAGVEVDLRFTADGIGILLHDDTVDRTTNGHGKVRQMTFDEIRRLDASAQHKSR</sequence>
<reference evidence="3 4" key="1">
    <citation type="submission" date="2018-04" db="EMBL/GenBank/DDBJ databases">
        <title>The genome of golden apple snail Pomacea canaliculata provides insight into stress tolerance and invasive adaptation.</title>
        <authorList>
            <person name="Liu C."/>
            <person name="Liu B."/>
            <person name="Ren Y."/>
            <person name="Zhang Y."/>
            <person name="Wang H."/>
            <person name="Li S."/>
            <person name="Jiang F."/>
            <person name="Yin L."/>
            <person name="Zhang G."/>
            <person name="Qian W."/>
            <person name="Fan W."/>
        </authorList>
    </citation>
    <scope>NUCLEOTIDE SEQUENCE [LARGE SCALE GENOMIC DNA]</scope>
    <source>
        <strain evidence="3">SZHN2017</strain>
        <tissue evidence="3">Muscle</tissue>
    </source>
</reference>
<dbReference type="EMBL" id="PZQS01000001">
    <property type="protein sequence ID" value="PVD37766.1"/>
    <property type="molecule type" value="Genomic_DNA"/>
</dbReference>
<keyword evidence="4" id="KW-1185">Reference proteome</keyword>
<feature type="compositionally biased region" description="Polar residues" evidence="1">
    <location>
        <begin position="14"/>
        <end position="29"/>
    </location>
</feature>
<dbReference type="InterPro" id="IPR030395">
    <property type="entry name" value="GP_PDE_dom"/>
</dbReference>
<protein>
    <recommendedName>
        <fullName evidence="2">GP-PDE domain-containing protein</fullName>
    </recommendedName>
</protein>
<dbReference type="GO" id="GO:0006580">
    <property type="term" value="P:ethanolamine metabolic process"/>
    <property type="evidence" value="ECO:0007669"/>
    <property type="project" value="TreeGrafter"/>
</dbReference>
<dbReference type="GO" id="GO:0005886">
    <property type="term" value="C:plasma membrane"/>
    <property type="evidence" value="ECO:0007669"/>
    <property type="project" value="TreeGrafter"/>
</dbReference>
<comment type="caution">
    <text evidence="3">The sequence shown here is derived from an EMBL/GenBank/DDBJ whole genome shotgun (WGS) entry which is preliminary data.</text>
</comment>
<dbReference type="GO" id="GO:0008889">
    <property type="term" value="F:glycerophosphodiester phosphodiesterase activity"/>
    <property type="evidence" value="ECO:0007669"/>
    <property type="project" value="TreeGrafter"/>
</dbReference>
<dbReference type="OrthoDB" id="197419at2759"/>
<dbReference type="InterPro" id="IPR017946">
    <property type="entry name" value="PLC-like_Pdiesterase_TIM-brl"/>
</dbReference>
<dbReference type="Gene3D" id="3.20.20.190">
    <property type="entry name" value="Phosphatidylinositol (PI) phosphodiesterase"/>
    <property type="match status" value="1"/>
</dbReference>
<dbReference type="PROSITE" id="PS51704">
    <property type="entry name" value="GP_PDE"/>
    <property type="match status" value="1"/>
</dbReference>
<dbReference type="SUPFAM" id="SSF51695">
    <property type="entry name" value="PLC-like phosphodiesterases"/>
    <property type="match status" value="1"/>
</dbReference>
<name>A0A2T7PWF6_POMCA</name>
<dbReference type="GO" id="GO:0070291">
    <property type="term" value="P:N-acylethanolamine metabolic process"/>
    <property type="evidence" value="ECO:0007669"/>
    <property type="project" value="TreeGrafter"/>
</dbReference>
<evidence type="ECO:0000313" key="3">
    <source>
        <dbReference type="EMBL" id="PVD37766.1"/>
    </source>
</evidence>
<dbReference type="PANTHER" id="PTHR46320">
    <property type="entry name" value="GLYCEROPHOSPHODIESTER PHOSPHODIESTERASE 1"/>
    <property type="match status" value="1"/>
</dbReference>
<evidence type="ECO:0000259" key="2">
    <source>
        <dbReference type="PROSITE" id="PS51704"/>
    </source>
</evidence>
<dbReference type="AlphaFoldDB" id="A0A2T7PWF6"/>
<dbReference type="Proteomes" id="UP000245119">
    <property type="component" value="Linkage Group LG1"/>
</dbReference>
<dbReference type="STRING" id="400727.A0A2T7PWF6"/>